<comment type="caution">
    <text evidence="1">The sequence shown here is derived from an EMBL/GenBank/DDBJ whole genome shotgun (WGS) entry which is preliminary data.</text>
</comment>
<dbReference type="AlphaFoldDB" id="A0A158KQ79"/>
<evidence type="ECO:0000313" key="2">
    <source>
        <dbReference type="Proteomes" id="UP000054770"/>
    </source>
</evidence>
<sequence length="39" mass="4552">MFNSEYRVRAGGDRCLNLTLIDRRPGILYRVNEGIPVMR</sequence>
<reference evidence="1" key="1">
    <citation type="submission" date="2016-01" db="EMBL/GenBank/DDBJ databases">
        <authorList>
            <person name="Peeters C."/>
        </authorList>
    </citation>
    <scope>NUCLEOTIDE SEQUENCE [LARGE SCALE GENOMIC DNA]</scope>
    <source>
        <strain evidence="1">LMG 22940</strain>
    </source>
</reference>
<proteinExistence type="predicted"/>
<dbReference type="Proteomes" id="UP000054770">
    <property type="component" value="Unassembled WGS sequence"/>
</dbReference>
<evidence type="ECO:0000313" key="1">
    <source>
        <dbReference type="EMBL" id="SAL83298.1"/>
    </source>
</evidence>
<name>A0A158KQ79_9BURK</name>
<gene>
    <name evidence="1" type="ORF">AWB68_06855</name>
</gene>
<protein>
    <submittedName>
        <fullName evidence="1">Uncharacterized protein</fullName>
    </submittedName>
</protein>
<organism evidence="1 2">
    <name type="scientific">Caballeronia choica</name>
    <dbReference type="NCBI Taxonomy" id="326476"/>
    <lineage>
        <taxon>Bacteria</taxon>
        <taxon>Pseudomonadati</taxon>
        <taxon>Pseudomonadota</taxon>
        <taxon>Betaproteobacteria</taxon>
        <taxon>Burkholderiales</taxon>
        <taxon>Burkholderiaceae</taxon>
        <taxon>Caballeronia</taxon>
    </lineage>
</organism>
<accession>A0A158KQ79</accession>
<dbReference type="EMBL" id="FCON02000135">
    <property type="protein sequence ID" value="SAL83298.1"/>
    <property type="molecule type" value="Genomic_DNA"/>
</dbReference>
<keyword evidence="2" id="KW-1185">Reference proteome</keyword>